<protein>
    <submittedName>
        <fullName evidence="1">Uncharacterized protein</fullName>
    </submittedName>
</protein>
<organism evidence="1 2">
    <name type="scientific">Rhizodiscina lignyota</name>
    <dbReference type="NCBI Taxonomy" id="1504668"/>
    <lineage>
        <taxon>Eukaryota</taxon>
        <taxon>Fungi</taxon>
        <taxon>Dikarya</taxon>
        <taxon>Ascomycota</taxon>
        <taxon>Pezizomycotina</taxon>
        <taxon>Dothideomycetes</taxon>
        <taxon>Pleosporomycetidae</taxon>
        <taxon>Aulographales</taxon>
        <taxon>Rhizodiscinaceae</taxon>
        <taxon>Rhizodiscina</taxon>
    </lineage>
</organism>
<name>A0A9P4IBK3_9PEZI</name>
<comment type="caution">
    <text evidence="1">The sequence shown here is derived from an EMBL/GenBank/DDBJ whole genome shotgun (WGS) entry which is preliminary data.</text>
</comment>
<accession>A0A9P4IBK3</accession>
<reference evidence="1" key="1">
    <citation type="journal article" date="2020" name="Stud. Mycol.">
        <title>101 Dothideomycetes genomes: a test case for predicting lifestyles and emergence of pathogens.</title>
        <authorList>
            <person name="Haridas S."/>
            <person name="Albert R."/>
            <person name="Binder M."/>
            <person name="Bloem J."/>
            <person name="Labutti K."/>
            <person name="Salamov A."/>
            <person name="Andreopoulos B."/>
            <person name="Baker S."/>
            <person name="Barry K."/>
            <person name="Bills G."/>
            <person name="Bluhm B."/>
            <person name="Cannon C."/>
            <person name="Castanera R."/>
            <person name="Culley D."/>
            <person name="Daum C."/>
            <person name="Ezra D."/>
            <person name="Gonzalez J."/>
            <person name="Henrissat B."/>
            <person name="Kuo A."/>
            <person name="Liang C."/>
            <person name="Lipzen A."/>
            <person name="Lutzoni F."/>
            <person name="Magnuson J."/>
            <person name="Mondo S."/>
            <person name="Nolan M."/>
            <person name="Ohm R."/>
            <person name="Pangilinan J."/>
            <person name="Park H.-J."/>
            <person name="Ramirez L."/>
            <person name="Alfaro M."/>
            <person name="Sun H."/>
            <person name="Tritt A."/>
            <person name="Yoshinaga Y."/>
            <person name="Zwiers L.-H."/>
            <person name="Turgeon B."/>
            <person name="Goodwin S."/>
            <person name="Spatafora J."/>
            <person name="Crous P."/>
            <person name="Grigoriev I."/>
        </authorList>
    </citation>
    <scope>NUCLEOTIDE SEQUENCE</scope>
    <source>
        <strain evidence="1">CBS 133067</strain>
    </source>
</reference>
<evidence type="ECO:0000313" key="1">
    <source>
        <dbReference type="EMBL" id="KAF2097023.1"/>
    </source>
</evidence>
<evidence type="ECO:0000313" key="2">
    <source>
        <dbReference type="Proteomes" id="UP000799772"/>
    </source>
</evidence>
<dbReference type="OrthoDB" id="5331170at2759"/>
<proteinExistence type="predicted"/>
<gene>
    <name evidence="1" type="ORF">NA57DRAFT_77274</name>
</gene>
<dbReference type="EMBL" id="ML978128">
    <property type="protein sequence ID" value="KAF2097023.1"/>
    <property type="molecule type" value="Genomic_DNA"/>
</dbReference>
<keyword evidence="2" id="KW-1185">Reference proteome</keyword>
<dbReference type="AlphaFoldDB" id="A0A9P4IBK3"/>
<dbReference type="Proteomes" id="UP000799772">
    <property type="component" value="Unassembled WGS sequence"/>
</dbReference>
<sequence length="165" mass="19299">MAYQAPWTVRRKTPKRHALIWPKDGKRGTRLGRLADILTNSGPDIFVATHRGRGLGWDAPTRSQWSRWDFLDRPENDPWAFNAVIGDGPRDRGIGKPFWHARRGAAQKYDFRTRKWKDGHEGMWSDVKWETGAKTKDQIPRRFRTPDGWWFTPQPVLAGYNNAMW</sequence>